<dbReference type="InterPro" id="IPR002575">
    <property type="entry name" value="Aminoglycoside_PTrfase"/>
</dbReference>
<dbReference type="Gene3D" id="3.90.1200.10">
    <property type="match status" value="1"/>
</dbReference>
<comment type="caution">
    <text evidence="2">The sequence shown here is derived from an EMBL/GenBank/DDBJ whole genome shotgun (WGS) entry which is preliminary data.</text>
</comment>
<dbReference type="InterPro" id="IPR051678">
    <property type="entry name" value="AGP_Transferase"/>
</dbReference>
<reference evidence="2 3" key="1">
    <citation type="submission" date="2020-05" db="EMBL/GenBank/DDBJ databases">
        <title>Identification and distribution of gene clusters putatively required for synthesis of sphingolipid metabolism inhibitors in phylogenetically diverse species of the filamentous fungus Fusarium.</title>
        <authorList>
            <person name="Kim H.-S."/>
            <person name="Busman M."/>
            <person name="Brown D.W."/>
            <person name="Divon H."/>
            <person name="Uhlig S."/>
            <person name="Proctor R.H."/>
        </authorList>
    </citation>
    <scope>NUCLEOTIDE SEQUENCE [LARGE SCALE GENOMIC DNA]</scope>
    <source>
        <strain evidence="2 3">NRRL 13617</strain>
    </source>
</reference>
<accession>A0A8H5K1E1</accession>
<feature type="domain" description="Aminoglycoside phosphotransferase" evidence="1">
    <location>
        <begin position="506"/>
        <end position="564"/>
    </location>
</feature>
<dbReference type="PANTHER" id="PTHR21310">
    <property type="entry name" value="AMINOGLYCOSIDE PHOSPHOTRANSFERASE-RELATED-RELATED"/>
    <property type="match status" value="1"/>
</dbReference>
<gene>
    <name evidence="2" type="ORF">FPHYL_4927</name>
</gene>
<dbReference type="EMBL" id="JAAOAQ010000161">
    <property type="protein sequence ID" value="KAF5563900.1"/>
    <property type="molecule type" value="Genomic_DNA"/>
</dbReference>
<dbReference type="InterPro" id="IPR011009">
    <property type="entry name" value="Kinase-like_dom_sf"/>
</dbReference>
<protein>
    <submittedName>
        <fullName evidence="2">Phosphotransferase enzyme family domain-containing protein</fullName>
    </submittedName>
</protein>
<proteinExistence type="predicted"/>
<name>A0A8H5K1E1_9HYPO</name>
<dbReference type="AlphaFoldDB" id="A0A8H5K1E1"/>
<sequence length="596" mass="67315">MNQSWIAWNGSYQDYVNSLCASDPYLLQPDPKPLRCGISWENRLVSIRAIEFDNDQIDKLLILPLQGPVSLAKHLTRRKKAGKPRRTAYVFENMNRDVATVLGDHFRIHPSLFTNYERTVTTSSTSGGSCSMLTSGLASQQYLSMSPRALVTLPSSLIKHAPLRCSETGRYLSEDGWTSIVICDPVLSNVVTRNEADGRGHVFPIGQQPAEGAYVDFFASDIGVTAKQGPPKTSIADGLCFYLANYSSLPGLICETPDIVSLFLQKIVASLYLRHLDQLRTTIAQSQTPMRWTSDFAKLDLAAVEANWSDCQTLERRLQLHCLDLEGILVQLRLPFERPDPREIHSWHDVAADFQMLYHQYNHARTWVEKLNSSMTALAGIAGNRQAFREQQVSLEAAPFRKEDDTYRIRREAKAMRFVQRRTSIPVPTILETHFAKARAISKLKEYLTQLHRICPTGSGCIGSCSGGPAYDHRIDNMITCGPFASIAEFNDFLVAPTKNSPRPEWVSKYRIQLPDDSSIMFAHADISWENILLEPETGTVTGIIDWEMAGFWPEWWEYSKALYGGRSRKWWVGIAKKITKDYDAVTAVDMDIEMF</sequence>
<dbReference type="GO" id="GO:0016740">
    <property type="term" value="F:transferase activity"/>
    <property type="evidence" value="ECO:0007669"/>
    <property type="project" value="UniProtKB-KW"/>
</dbReference>
<dbReference type="OrthoDB" id="3231000at2759"/>
<dbReference type="SUPFAM" id="SSF56112">
    <property type="entry name" value="Protein kinase-like (PK-like)"/>
    <property type="match status" value="1"/>
</dbReference>
<keyword evidence="2" id="KW-0808">Transferase</keyword>
<dbReference type="Pfam" id="PF01636">
    <property type="entry name" value="APH"/>
    <property type="match status" value="1"/>
</dbReference>
<evidence type="ECO:0000313" key="2">
    <source>
        <dbReference type="EMBL" id="KAF5563900.1"/>
    </source>
</evidence>
<evidence type="ECO:0000313" key="3">
    <source>
        <dbReference type="Proteomes" id="UP000582016"/>
    </source>
</evidence>
<keyword evidence="3" id="KW-1185">Reference proteome</keyword>
<evidence type="ECO:0000259" key="1">
    <source>
        <dbReference type="Pfam" id="PF01636"/>
    </source>
</evidence>
<dbReference type="PANTHER" id="PTHR21310:SF15">
    <property type="entry name" value="AMINOGLYCOSIDE PHOSPHOTRANSFERASE DOMAIN-CONTAINING PROTEIN"/>
    <property type="match status" value="1"/>
</dbReference>
<dbReference type="Proteomes" id="UP000582016">
    <property type="component" value="Unassembled WGS sequence"/>
</dbReference>
<organism evidence="2 3">
    <name type="scientific">Fusarium phyllophilum</name>
    <dbReference type="NCBI Taxonomy" id="47803"/>
    <lineage>
        <taxon>Eukaryota</taxon>
        <taxon>Fungi</taxon>
        <taxon>Dikarya</taxon>
        <taxon>Ascomycota</taxon>
        <taxon>Pezizomycotina</taxon>
        <taxon>Sordariomycetes</taxon>
        <taxon>Hypocreomycetidae</taxon>
        <taxon>Hypocreales</taxon>
        <taxon>Nectriaceae</taxon>
        <taxon>Fusarium</taxon>
        <taxon>Fusarium fujikuroi species complex</taxon>
    </lineage>
</organism>